<dbReference type="InterPro" id="IPR004883">
    <property type="entry name" value="LOB"/>
</dbReference>
<reference evidence="4 5" key="1">
    <citation type="journal article" date="2023" name="Life. Sci Alliance">
        <title>Evolutionary insights into 3D genome organization and epigenetic landscape of Vigna mungo.</title>
        <authorList>
            <person name="Junaid A."/>
            <person name="Singh B."/>
            <person name="Bhatia S."/>
        </authorList>
    </citation>
    <scope>NUCLEOTIDE SEQUENCE [LARGE SCALE GENOMIC DNA]</scope>
    <source>
        <strain evidence="4">Urdbean</strain>
    </source>
</reference>
<feature type="region of interest" description="Disordered" evidence="2">
    <location>
        <begin position="80"/>
        <end position="100"/>
    </location>
</feature>
<evidence type="ECO:0000256" key="1">
    <source>
        <dbReference type="ARBA" id="ARBA00005474"/>
    </source>
</evidence>
<gene>
    <name evidence="4" type="ORF">V8G54_037311</name>
</gene>
<feature type="domain" description="LOB" evidence="3">
    <location>
        <begin position="39"/>
        <end position="145"/>
    </location>
</feature>
<evidence type="ECO:0000313" key="5">
    <source>
        <dbReference type="Proteomes" id="UP001374535"/>
    </source>
</evidence>
<accession>A0AAQ3RGD9</accession>
<sequence length="372" mass="42478">MKRDTNIIAKPSYFSLSHALICTETVGNPKSQKLWEPQANYAFSVITSKLCTKDCIFSPYFPSNDPQKFALVHKVFGEEREKERERERERERESESERERGGRRRRWPLIVISLDLPSAIIADATRLLEASNQSIGCRRILKTLHRTFESANDASGRSPNSRGARNSNSTYSYGIRLARIDFPRFGGGNLPNWTEFTSISIDHFGEIDDDLMSDLIKLRQTGIVVEYHDQFDVITSRLDLSDIYLLSISLGGLKKDIQMIIKMFQPQDLRKAFHLAKLHESASASNIPTKFSLKSLSTYTNTKAILPTPKPLNKTTGSQLTLHTNQRHSNKKLTPAFMTERRSKGLCYFSDEPYNPTHPEIIRLLKHILLCD</sequence>
<dbReference type="PROSITE" id="PS50891">
    <property type="entry name" value="LOB"/>
    <property type="match status" value="1"/>
</dbReference>
<evidence type="ECO:0000259" key="3">
    <source>
        <dbReference type="PROSITE" id="PS50891"/>
    </source>
</evidence>
<dbReference type="Proteomes" id="UP001374535">
    <property type="component" value="Chromosome 11"/>
</dbReference>
<evidence type="ECO:0000313" key="4">
    <source>
        <dbReference type="EMBL" id="WVY91797.1"/>
    </source>
</evidence>
<comment type="similarity">
    <text evidence="1">Belongs to the LOB domain-containing protein family.</text>
</comment>
<dbReference type="AlphaFoldDB" id="A0AAQ3RGD9"/>
<dbReference type="EMBL" id="CP144690">
    <property type="protein sequence ID" value="WVY91797.1"/>
    <property type="molecule type" value="Genomic_DNA"/>
</dbReference>
<evidence type="ECO:0000256" key="2">
    <source>
        <dbReference type="SAM" id="MobiDB-lite"/>
    </source>
</evidence>
<keyword evidence="5" id="KW-1185">Reference proteome</keyword>
<dbReference type="Pfam" id="PF03195">
    <property type="entry name" value="LOB"/>
    <property type="match status" value="1"/>
</dbReference>
<proteinExistence type="inferred from homology"/>
<organism evidence="4 5">
    <name type="scientific">Vigna mungo</name>
    <name type="common">Black gram</name>
    <name type="synonym">Phaseolus mungo</name>
    <dbReference type="NCBI Taxonomy" id="3915"/>
    <lineage>
        <taxon>Eukaryota</taxon>
        <taxon>Viridiplantae</taxon>
        <taxon>Streptophyta</taxon>
        <taxon>Embryophyta</taxon>
        <taxon>Tracheophyta</taxon>
        <taxon>Spermatophyta</taxon>
        <taxon>Magnoliopsida</taxon>
        <taxon>eudicotyledons</taxon>
        <taxon>Gunneridae</taxon>
        <taxon>Pentapetalae</taxon>
        <taxon>rosids</taxon>
        <taxon>fabids</taxon>
        <taxon>Fabales</taxon>
        <taxon>Fabaceae</taxon>
        <taxon>Papilionoideae</taxon>
        <taxon>50 kb inversion clade</taxon>
        <taxon>NPAAA clade</taxon>
        <taxon>indigoferoid/millettioid clade</taxon>
        <taxon>Phaseoleae</taxon>
        <taxon>Vigna</taxon>
    </lineage>
</organism>
<name>A0AAQ3RGD9_VIGMU</name>
<protein>
    <recommendedName>
        <fullName evidence="3">LOB domain-containing protein</fullName>
    </recommendedName>
</protein>